<dbReference type="AlphaFoldDB" id="A0A438CU75"/>
<dbReference type="EMBL" id="QGNW01001992">
    <property type="protein sequence ID" value="RVW26740.1"/>
    <property type="molecule type" value="Genomic_DNA"/>
</dbReference>
<comment type="caution">
    <text evidence="2">The sequence shown here is derived from an EMBL/GenBank/DDBJ whole genome shotgun (WGS) entry which is preliminary data.</text>
</comment>
<gene>
    <name evidence="2" type="ORF">CK203_108378</name>
</gene>
<reference evidence="2 3" key="1">
    <citation type="journal article" date="2018" name="PLoS Genet.">
        <title>Population sequencing reveals clonal diversity and ancestral inbreeding in the grapevine cultivar Chardonnay.</title>
        <authorList>
            <person name="Roach M.J."/>
            <person name="Johnson D.L."/>
            <person name="Bohlmann J."/>
            <person name="van Vuuren H.J."/>
            <person name="Jones S.J."/>
            <person name="Pretorius I.S."/>
            <person name="Schmidt S.A."/>
            <person name="Borneman A.R."/>
        </authorList>
    </citation>
    <scope>NUCLEOTIDE SEQUENCE [LARGE SCALE GENOMIC DNA]</scope>
    <source>
        <strain evidence="3">cv. Chardonnay</strain>
        <tissue evidence="2">Leaf</tissue>
    </source>
</reference>
<evidence type="ECO:0000313" key="2">
    <source>
        <dbReference type="EMBL" id="RVW26740.1"/>
    </source>
</evidence>
<protein>
    <submittedName>
        <fullName evidence="2">Uncharacterized protein</fullName>
    </submittedName>
</protein>
<organism evidence="2 3">
    <name type="scientific">Vitis vinifera</name>
    <name type="common">Grape</name>
    <dbReference type="NCBI Taxonomy" id="29760"/>
    <lineage>
        <taxon>Eukaryota</taxon>
        <taxon>Viridiplantae</taxon>
        <taxon>Streptophyta</taxon>
        <taxon>Embryophyta</taxon>
        <taxon>Tracheophyta</taxon>
        <taxon>Spermatophyta</taxon>
        <taxon>Magnoliopsida</taxon>
        <taxon>eudicotyledons</taxon>
        <taxon>Gunneridae</taxon>
        <taxon>Pentapetalae</taxon>
        <taxon>rosids</taxon>
        <taxon>Vitales</taxon>
        <taxon>Vitaceae</taxon>
        <taxon>Viteae</taxon>
        <taxon>Vitis</taxon>
    </lineage>
</organism>
<evidence type="ECO:0000256" key="1">
    <source>
        <dbReference type="SAM" id="MobiDB-lite"/>
    </source>
</evidence>
<dbReference type="Proteomes" id="UP000288805">
    <property type="component" value="Unassembled WGS sequence"/>
</dbReference>
<name>A0A438CU75_VITVI</name>
<accession>A0A438CU75</accession>
<proteinExistence type="predicted"/>
<feature type="region of interest" description="Disordered" evidence="1">
    <location>
        <begin position="95"/>
        <end position="116"/>
    </location>
</feature>
<evidence type="ECO:0000313" key="3">
    <source>
        <dbReference type="Proteomes" id="UP000288805"/>
    </source>
</evidence>
<sequence>MDLSILVLPPAPCHSFLQKNVLTASFVAVDKDTAGSRNLKWARILVRLNGDSTPSSLQVGDDLECDPHARARVELVTFSKGKGIDCVSQLEQRRGAGDVMQPGSSVSAPQRDGSESLIEETELGLSLGGEKAQQRGASPRVKERPLGAFVQKKNLGQGIGMGPNPELSFGLSCLTKAQGALVGSEGSFRRLEGVAQTLPSVERVSQRMEGTPRELQISVEDVRLVLEQRNPQVFDALGAIIMNDALLEEAARFTGLEKLFDGWGCRGARAFAYCPIRWLKVTVVFPSRAIEDKENKEGATEATFLDETFGRLLSFSRFVGLPVDGFENEILTIVLELLEMETRQYSISCRFKNCDDNFIWIFTGVYGPVHYSASSERRNCLNMSSDQLLGSIVFWSQRNGSHFSNLSQSLLPKPISDHALILLDGGGIRGRNPFSFENMWLKVESFKDLVRKWWSATISADPTVTFLLAS</sequence>